<evidence type="ECO:0000256" key="1">
    <source>
        <dbReference type="ARBA" id="ARBA00022729"/>
    </source>
</evidence>
<dbReference type="InterPro" id="IPR007655">
    <property type="entry name" value="Slam_C"/>
</dbReference>
<sequence>MKIKTILTWAFLILFKSGLLAAENLTKLEQLVTQSNYQQAWEQAQQLAKTHEGDPRFDYLYGISALETGHYDVAVFALDRVTVNQPNIIRPRLELARAYLNINNDIAALREFKEVLRLNPPATVQRNVNRYIQVMSKASDTNKKWIIDGLVSLVTGYDSNANFGAETSVFDTPVFGSVTLKDSSIKQDSPFVELRTQLNSRYIASDTQSWFFNSKLNHKHFNDAKAFNLSELNLEGGSVFAVGRQQYQLSLRHQLIHVDDHAFSSTLGLQAGLAHELATNKILATSLLIENYDHKQQDLRDARRYGVSGNYRFSANNTRHQLGLSFGHEQPEKKAGKHYTRNTVGVAYTAEHAWDAVNSSFISTQFQHRQHRASDPIYAKKRKDKRLLFKIGHTMRVAKNWSVFANISYTKNNSNLNLYDTDKAVAQVGINYNF</sequence>
<gene>
    <name evidence="5" type="ORF">ENJ51_12705</name>
</gene>
<dbReference type="AlphaFoldDB" id="A0A7V2T1Y3"/>
<dbReference type="Gene3D" id="1.25.40.10">
    <property type="entry name" value="Tetratricopeptide repeat domain"/>
    <property type="match status" value="1"/>
</dbReference>
<dbReference type="Gene3D" id="2.40.160.40">
    <property type="entry name" value="monomeric porin ompg"/>
    <property type="match status" value="1"/>
</dbReference>
<name>A0A7V2T1Y3_LEUMU</name>
<keyword evidence="2" id="KW-0802">TPR repeat</keyword>
<dbReference type="EMBL" id="DRMS01000480">
    <property type="protein sequence ID" value="HFC93661.1"/>
    <property type="molecule type" value="Genomic_DNA"/>
</dbReference>
<dbReference type="PROSITE" id="PS50005">
    <property type="entry name" value="TPR"/>
    <property type="match status" value="1"/>
</dbReference>
<comment type="caution">
    <text evidence="5">The sequence shown here is derived from an EMBL/GenBank/DDBJ whole genome shotgun (WGS) entry which is preliminary data.</text>
</comment>
<dbReference type="Pfam" id="PF04575">
    <property type="entry name" value="SlipAM"/>
    <property type="match status" value="1"/>
</dbReference>
<reference evidence="5" key="1">
    <citation type="journal article" date="2020" name="mSystems">
        <title>Genome- and Community-Level Interaction Insights into Carbon Utilization and Element Cycling Functions of Hydrothermarchaeota in Hydrothermal Sediment.</title>
        <authorList>
            <person name="Zhou Z."/>
            <person name="Liu Y."/>
            <person name="Xu W."/>
            <person name="Pan J."/>
            <person name="Luo Z.H."/>
            <person name="Li M."/>
        </authorList>
    </citation>
    <scope>NUCLEOTIDE SEQUENCE [LARGE SCALE GENOMIC DNA]</scope>
    <source>
        <strain evidence="5">HyVt-493</strain>
    </source>
</reference>
<dbReference type="InterPro" id="IPR053713">
    <property type="entry name" value="Bact_OM_Channel_sf"/>
</dbReference>
<dbReference type="InterPro" id="IPR011990">
    <property type="entry name" value="TPR-like_helical_dom_sf"/>
</dbReference>
<organism evidence="5">
    <name type="scientific">Leucothrix mucor</name>
    <dbReference type="NCBI Taxonomy" id="45248"/>
    <lineage>
        <taxon>Bacteria</taxon>
        <taxon>Pseudomonadati</taxon>
        <taxon>Pseudomonadota</taxon>
        <taxon>Gammaproteobacteria</taxon>
        <taxon>Thiotrichales</taxon>
        <taxon>Thiotrichaceae</taxon>
        <taxon>Leucothrix</taxon>
    </lineage>
</organism>
<evidence type="ECO:0000256" key="2">
    <source>
        <dbReference type="PROSITE-ProRule" id="PRU00339"/>
    </source>
</evidence>
<accession>A0A7V2T1Y3</accession>
<feature type="repeat" description="TPR" evidence="2">
    <location>
        <begin position="89"/>
        <end position="122"/>
    </location>
</feature>
<dbReference type="SUPFAM" id="SSF56935">
    <property type="entry name" value="Porins"/>
    <property type="match status" value="1"/>
</dbReference>
<evidence type="ECO:0000313" key="5">
    <source>
        <dbReference type="EMBL" id="HFC93661.1"/>
    </source>
</evidence>
<feature type="domain" description="Surface lipoprotein assembly modifier C-terminal" evidence="4">
    <location>
        <begin position="184"/>
        <end position="434"/>
    </location>
</feature>
<evidence type="ECO:0000259" key="4">
    <source>
        <dbReference type="Pfam" id="PF04575"/>
    </source>
</evidence>
<keyword evidence="1 3" id="KW-0732">Signal</keyword>
<protein>
    <submittedName>
        <fullName evidence="5">DUF2860 domain-containing protein</fullName>
    </submittedName>
</protein>
<dbReference type="Proteomes" id="UP000885750">
    <property type="component" value="Unassembled WGS sequence"/>
</dbReference>
<dbReference type="InterPro" id="IPR019734">
    <property type="entry name" value="TPR_rpt"/>
</dbReference>
<feature type="chain" id="PRO_5031136541" evidence="3">
    <location>
        <begin position="22"/>
        <end position="434"/>
    </location>
</feature>
<proteinExistence type="predicted"/>
<evidence type="ECO:0000256" key="3">
    <source>
        <dbReference type="SAM" id="SignalP"/>
    </source>
</evidence>
<dbReference type="SUPFAM" id="SSF48452">
    <property type="entry name" value="TPR-like"/>
    <property type="match status" value="1"/>
</dbReference>
<feature type="signal peptide" evidence="3">
    <location>
        <begin position="1"/>
        <end position="21"/>
    </location>
</feature>